<organism evidence="5 6">
    <name type="scientific">Maritimibacter dapengensis</name>
    <dbReference type="NCBI Taxonomy" id="2836868"/>
    <lineage>
        <taxon>Bacteria</taxon>
        <taxon>Pseudomonadati</taxon>
        <taxon>Pseudomonadota</taxon>
        <taxon>Alphaproteobacteria</taxon>
        <taxon>Rhodobacterales</taxon>
        <taxon>Roseobacteraceae</taxon>
        <taxon>Maritimibacter</taxon>
    </lineage>
</organism>
<dbReference type="PANTHER" id="PTHR43179:SF12">
    <property type="entry name" value="GALACTOFURANOSYLTRANSFERASE GLFT2"/>
    <property type="match status" value="1"/>
</dbReference>
<evidence type="ECO:0000313" key="6">
    <source>
        <dbReference type="Proteomes" id="UP000756530"/>
    </source>
</evidence>
<name>A0ABS6T3H5_9RHOB</name>
<evidence type="ECO:0000313" key="5">
    <source>
        <dbReference type="EMBL" id="MBV7379809.1"/>
    </source>
</evidence>
<accession>A0ABS6T3H5</accession>
<keyword evidence="2 5" id="KW-0328">Glycosyltransferase</keyword>
<dbReference type="InterPro" id="IPR001173">
    <property type="entry name" value="Glyco_trans_2-like"/>
</dbReference>
<feature type="domain" description="Glycosyltransferase 2-like" evidence="4">
    <location>
        <begin position="14"/>
        <end position="148"/>
    </location>
</feature>
<dbReference type="EMBL" id="JAHUZE010000003">
    <property type="protein sequence ID" value="MBV7379809.1"/>
    <property type="molecule type" value="Genomic_DNA"/>
</dbReference>
<evidence type="ECO:0000259" key="4">
    <source>
        <dbReference type="Pfam" id="PF00535"/>
    </source>
</evidence>
<evidence type="ECO:0000256" key="1">
    <source>
        <dbReference type="ARBA" id="ARBA00006739"/>
    </source>
</evidence>
<evidence type="ECO:0000256" key="3">
    <source>
        <dbReference type="ARBA" id="ARBA00022679"/>
    </source>
</evidence>
<keyword evidence="3 5" id="KW-0808">Transferase</keyword>
<keyword evidence="6" id="KW-1185">Reference proteome</keyword>
<dbReference type="Proteomes" id="UP000756530">
    <property type="component" value="Unassembled WGS sequence"/>
</dbReference>
<evidence type="ECO:0000256" key="2">
    <source>
        <dbReference type="ARBA" id="ARBA00022676"/>
    </source>
</evidence>
<proteinExistence type="inferred from homology"/>
<comment type="caution">
    <text evidence="5">The sequence shown here is derived from an EMBL/GenBank/DDBJ whole genome shotgun (WGS) entry which is preliminary data.</text>
</comment>
<dbReference type="PANTHER" id="PTHR43179">
    <property type="entry name" value="RHAMNOSYLTRANSFERASE WBBL"/>
    <property type="match status" value="1"/>
</dbReference>
<comment type="similarity">
    <text evidence="1">Belongs to the glycosyltransferase 2 family.</text>
</comment>
<reference evidence="5 6" key="1">
    <citation type="submission" date="2021-05" db="EMBL/GenBank/DDBJ databases">
        <title>Culturable bacteria isolated from Daya Bay.</title>
        <authorList>
            <person name="Zheng W."/>
            <person name="Yu S."/>
            <person name="Huang Y."/>
        </authorList>
    </citation>
    <scope>NUCLEOTIDE SEQUENCE [LARGE SCALE GENOMIC DNA]</scope>
    <source>
        <strain evidence="5 6">DP4N28-5</strain>
    </source>
</reference>
<gene>
    <name evidence="5" type="ORF">KJP28_12825</name>
</gene>
<sequence length="294" mass="32331">MDTDITDAAIDAAVIIPHFNDVMRLERCLAALRQNDRAGVEIVVVDNGSTQSLDEVRAAYPEVQFLVENEKGAAAARNLGVAETDAELLFFLDADCVAAPDWIATARAVAPLADLIGGRVDVFDETPPPRSGAEGFEAVFGFNFRRYIEEMGFTGAGNLVTNRTVFNKVGPFRNGVSEDLEWSTRAVAKGCSLIYRDDMVVGHPSRSDWKALRHKWNRMTRELFATHEASGKSRLAWGVRALGMPFSAFVHLPKVLTCQKLDGVGETTRAVVTLFRLRVTRMRWMLAQAVGGSI</sequence>
<dbReference type="GO" id="GO:0016757">
    <property type="term" value="F:glycosyltransferase activity"/>
    <property type="evidence" value="ECO:0007669"/>
    <property type="project" value="UniProtKB-KW"/>
</dbReference>
<dbReference type="RefSeq" id="WP_218393001.1">
    <property type="nucleotide sequence ID" value="NZ_JAHUZE010000003.1"/>
</dbReference>
<dbReference type="EC" id="2.4.-.-" evidence="5"/>
<dbReference type="Pfam" id="PF00535">
    <property type="entry name" value="Glycos_transf_2"/>
    <property type="match status" value="1"/>
</dbReference>
<protein>
    <submittedName>
        <fullName evidence="5">Glycosyltransferase</fullName>
        <ecNumber evidence="5">2.4.-.-</ecNumber>
    </submittedName>
</protein>